<name>A0AC34Q683_9BILA</name>
<evidence type="ECO:0000313" key="2">
    <source>
        <dbReference type="WBParaSite" id="JU765_v2.g13346.t1"/>
    </source>
</evidence>
<protein>
    <submittedName>
        <fullName evidence="2">G-protein coupled receptors family 1 profile domain-containing protein</fullName>
    </submittedName>
</protein>
<proteinExistence type="predicted"/>
<dbReference type="WBParaSite" id="JU765_v2.g13346.t1">
    <property type="protein sequence ID" value="JU765_v2.g13346.t1"/>
    <property type="gene ID" value="JU765_v2.g13346"/>
</dbReference>
<organism evidence="1 2">
    <name type="scientific">Panagrolaimus sp. JU765</name>
    <dbReference type="NCBI Taxonomy" id="591449"/>
    <lineage>
        <taxon>Eukaryota</taxon>
        <taxon>Metazoa</taxon>
        <taxon>Ecdysozoa</taxon>
        <taxon>Nematoda</taxon>
        <taxon>Chromadorea</taxon>
        <taxon>Rhabditida</taxon>
        <taxon>Tylenchina</taxon>
        <taxon>Panagrolaimomorpha</taxon>
        <taxon>Panagrolaimoidea</taxon>
        <taxon>Panagrolaimidae</taxon>
        <taxon>Panagrolaimus</taxon>
    </lineage>
</organism>
<accession>A0AC34Q683</accession>
<dbReference type="Proteomes" id="UP000887576">
    <property type="component" value="Unplaced"/>
</dbReference>
<reference evidence="2" key="1">
    <citation type="submission" date="2022-11" db="UniProtKB">
        <authorList>
            <consortium name="WormBaseParasite"/>
        </authorList>
    </citation>
    <scope>IDENTIFICATION</scope>
</reference>
<sequence>MADNSSAPVAITRSCAQWNELFSRINQYFRDDNVLEGSEHSSVLIGNLIIVAYSIVIFFGACGNLLTIIAIVRSAQMRTVRNFFILNLALSDFLICTITGPVTLYTILYMFWPFGTAMCKVAGSLQGFNIFLSTFSIAAIALDRYVLVIFPTKRQRQHNLSLLFFSLIWLISIVLALPLFTASDINLIFENSECGIKLTICHEQNERWKQMPINKEVYTVGVMVTQYAFPLSSIAFAYSRIALRMRMRFAARNSLCTSVQSSVVNQRRKSVVERQRRTHLLLICLVVVFATAWLPLNVFHMVNTFGLSEKFSVPTFALCHVMAITSACINPLSYAFFNHNIRQEFVVMFQETRLIWVYEKISHLFGTCKSKKAPPVANSEDNHHDDGKSVMLPTHAITTENMVTI</sequence>
<evidence type="ECO:0000313" key="1">
    <source>
        <dbReference type="Proteomes" id="UP000887576"/>
    </source>
</evidence>